<dbReference type="RefSeq" id="WP_018278133.1">
    <property type="nucleotide sequence ID" value="NZ_CDOF01000001.1"/>
</dbReference>
<organism evidence="1 2">
    <name type="scientific">Capnocytophaga cynodegmi</name>
    <dbReference type="NCBI Taxonomy" id="28189"/>
    <lineage>
        <taxon>Bacteria</taxon>
        <taxon>Pseudomonadati</taxon>
        <taxon>Bacteroidota</taxon>
        <taxon>Flavobacteriia</taxon>
        <taxon>Flavobacteriales</taxon>
        <taxon>Flavobacteriaceae</taxon>
        <taxon>Capnocytophaga</taxon>
    </lineage>
</organism>
<name>A0A0B7HRI8_9FLAO</name>
<dbReference type="AlphaFoldDB" id="A0A0B7HRI8"/>
<evidence type="ECO:0000313" key="1">
    <source>
        <dbReference type="EMBL" id="CEN41915.1"/>
    </source>
</evidence>
<reference evidence="1 2" key="1">
    <citation type="submission" date="2015-01" db="EMBL/GenBank/DDBJ databases">
        <authorList>
            <person name="MANFREDI Pablo"/>
        </authorList>
    </citation>
    <scope>NUCLEOTIDE SEQUENCE [LARGE SCALE GENOMIC DNA]</scope>
    <source>
        <strain evidence="1 2">Ccy74</strain>
    </source>
</reference>
<evidence type="ECO:0000313" key="2">
    <source>
        <dbReference type="Proteomes" id="UP000038083"/>
    </source>
</evidence>
<dbReference type="Proteomes" id="UP000038083">
    <property type="component" value="Unassembled WGS sequence"/>
</dbReference>
<accession>A0A0B7HRI8</accession>
<gene>
    <name evidence="1" type="ORF">CCYN74_80091</name>
</gene>
<protein>
    <submittedName>
        <fullName evidence="1">Uncharacterized protein</fullName>
    </submittedName>
</protein>
<proteinExistence type="predicted"/>
<dbReference type="EMBL" id="CDOG01000078">
    <property type="protein sequence ID" value="CEN41915.1"/>
    <property type="molecule type" value="Genomic_DNA"/>
</dbReference>
<sequence length="145" mass="17721">MKHWIMLNAVKEFKDVVWIDWDTYSVKSIDDFFYNKCFDSNVPKFTFIENYWAVVNCAVYYLNEDYIPQMERSFQSVVSEPNDELLWKSVLPENICSLPHFWLNDLVINIWDESDFNQVTDNTYFLHLKNFEMLKQNSKYRERFH</sequence>